<dbReference type="Pfam" id="PF03133">
    <property type="entry name" value="TTL"/>
    <property type="match status" value="1"/>
</dbReference>
<evidence type="ECO:0000313" key="2">
    <source>
        <dbReference type="EMBL" id="PWN32170.1"/>
    </source>
</evidence>
<dbReference type="InterPro" id="IPR004344">
    <property type="entry name" value="TTL/TTLL_fam"/>
</dbReference>
<organism evidence="2 3">
    <name type="scientific">Meira miltonrushii</name>
    <dbReference type="NCBI Taxonomy" id="1280837"/>
    <lineage>
        <taxon>Eukaryota</taxon>
        <taxon>Fungi</taxon>
        <taxon>Dikarya</taxon>
        <taxon>Basidiomycota</taxon>
        <taxon>Ustilaginomycotina</taxon>
        <taxon>Exobasidiomycetes</taxon>
        <taxon>Exobasidiales</taxon>
        <taxon>Brachybasidiaceae</taxon>
        <taxon>Meira</taxon>
    </lineage>
</organism>
<dbReference type="SUPFAM" id="SSF56059">
    <property type="entry name" value="Glutathione synthetase ATP-binding domain-like"/>
    <property type="match status" value="1"/>
</dbReference>
<dbReference type="GeneID" id="37019215"/>
<sequence length="461" mass="51636">MRSVWVGFPTAPYTHQSAVNAAEKVLEPAGWTIHRIDPTQDFRLEEVKLPKADVYFGDYDLLPFEDVHPKSGTQSDTSGGEAVPYPQLSSYVIRKSLIRKNYLAHSLHLAKVKNQPSTSQNDDIAPATWIFEATCAEDLDELLADDLYDVKEILESDQNRWFILKPAMADQGMGIRLFNSIESLEAIFEEFEEESDEEEDEETNVAQNSSSTAVVISQVRQFVIQEYLQNPLVIQAPTLENYHKFHIRAYVLAQGSLRVFLYDEMLALFAPKAYSDPEQNDDEEIDLSAHLTNTSRQDDEQSLKTVHLLSDLEGSKIGPGATSTVLTSEHLNAIRLGSAATIAEAFEACTKAGRIHFQPWPNAWEIFGVDLMVTVPNASPTQSISPNDLRVWLLEINAQPDFAKSGPKLQEKIDRLFERSLEIAVLGQDGEDENAEKKWQAGSSRKDMTLCLDIPMSSGGW</sequence>
<evidence type="ECO:0000256" key="1">
    <source>
        <dbReference type="SAM" id="Coils"/>
    </source>
</evidence>
<dbReference type="InterPro" id="IPR027746">
    <property type="entry name" value="TTL"/>
</dbReference>
<evidence type="ECO:0000313" key="3">
    <source>
        <dbReference type="Proteomes" id="UP000245771"/>
    </source>
</evidence>
<dbReference type="FunCoup" id="A0A316V3R2">
    <property type="interactions" value="6"/>
</dbReference>
<reference evidence="2 3" key="1">
    <citation type="journal article" date="2018" name="Mol. Biol. Evol.">
        <title>Broad Genomic Sampling Reveals a Smut Pathogenic Ancestry of the Fungal Clade Ustilaginomycotina.</title>
        <authorList>
            <person name="Kijpornyongpan T."/>
            <person name="Mondo S.J."/>
            <person name="Barry K."/>
            <person name="Sandor L."/>
            <person name="Lee J."/>
            <person name="Lipzen A."/>
            <person name="Pangilinan J."/>
            <person name="LaButti K."/>
            <person name="Hainaut M."/>
            <person name="Henrissat B."/>
            <person name="Grigoriev I.V."/>
            <person name="Spatafora J.W."/>
            <person name="Aime M.C."/>
        </authorList>
    </citation>
    <scope>NUCLEOTIDE SEQUENCE [LARGE SCALE GENOMIC DNA]</scope>
    <source>
        <strain evidence="2 3">MCA 3882</strain>
    </source>
</reference>
<dbReference type="AlphaFoldDB" id="A0A316V3R2"/>
<dbReference type="GO" id="GO:0000932">
    <property type="term" value="C:P-body"/>
    <property type="evidence" value="ECO:0007669"/>
    <property type="project" value="TreeGrafter"/>
</dbReference>
<dbReference type="OrthoDB" id="202825at2759"/>
<dbReference type="InParanoid" id="A0A316V3R2"/>
<feature type="coiled-coil region" evidence="1">
    <location>
        <begin position="181"/>
        <end position="208"/>
    </location>
</feature>
<dbReference type="RefSeq" id="XP_025352472.1">
    <property type="nucleotide sequence ID" value="XM_025497434.1"/>
</dbReference>
<keyword evidence="1" id="KW-0175">Coiled coil</keyword>
<protein>
    <submittedName>
        <fullName evidence="2">TTL-domain-containing protein</fullName>
    </submittedName>
</protein>
<dbReference type="Gene3D" id="3.30.470.20">
    <property type="entry name" value="ATP-grasp fold, B domain"/>
    <property type="match status" value="1"/>
</dbReference>
<keyword evidence="3" id="KW-1185">Reference proteome</keyword>
<dbReference type="PANTHER" id="PTHR47551">
    <property type="entry name" value="TUBULIN--TYROSINE LIGASE PBY1-RELATED"/>
    <property type="match status" value="1"/>
</dbReference>
<proteinExistence type="predicted"/>
<name>A0A316V3R2_9BASI</name>
<accession>A0A316V3R2</accession>
<dbReference type="PROSITE" id="PS51221">
    <property type="entry name" value="TTL"/>
    <property type="match status" value="1"/>
</dbReference>
<dbReference type="Proteomes" id="UP000245771">
    <property type="component" value="Unassembled WGS sequence"/>
</dbReference>
<dbReference type="STRING" id="1280837.A0A316V3R2"/>
<dbReference type="PANTHER" id="PTHR47551:SF1">
    <property type="entry name" value="TUBULIN--TYROSINE LIGASE PBY1-RELATED"/>
    <property type="match status" value="1"/>
</dbReference>
<gene>
    <name evidence="2" type="ORF">FA14DRAFT_150445</name>
</gene>
<dbReference type="EMBL" id="KZ819606">
    <property type="protein sequence ID" value="PWN32170.1"/>
    <property type="molecule type" value="Genomic_DNA"/>
</dbReference>